<feature type="domain" description="DUF7146" evidence="2">
    <location>
        <begin position="94"/>
        <end position="192"/>
    </location>
</feature>
<protein>
    <submittedName>
        <fullName evidence="3">Uncharacterized protein</fullName>
    </submittedName>
</protein>
<reference evidence="4" key="1">
    <citation type="submission" date="2017-05" db="EMBL/GenBank/DDBJ databases">
        <authorList>
            <person name="Rodrigo-Torres L."/>
            <person name="Arahal R. D."/>
            <person name="Lucena T."/>
        </authorList>
    </citation>
    <scope>NUCLEOTIDE SEQUENCE [LARGE SCALE GENOMIC DNA]</scope>
    <source>
        <strain evidence="4">CECT 8715</strain>
    </source>
</reference>
<dbReference type="OrthoDB" id="9763644at2"/>
<dbReference type="AlphaFoldDB" id="A0A238JUY5"/>
<sequence>MRAAETITRALGGRWSGRSGIACCPAHEDRSPSLSIANGHSGRLLLTCHAGCSFVHVLDALKGLGLVNGAQTASQASLEIVRKRQEDERRHCQRRAQIARSVWRQARPIHGTPGETYLRHRGITCPLPDSLRYQAACWHPMAKRIPALVGYVGGSETFAVHRTYLRMDGTGKTDLSPGKAMLGATRGGAVQLSDAPGRLVVTEGIETGLSLLSGLLAGPATVWAALSASGMKSLCLPERPGDLVIAPDGDVVGREAAQVLAHRAYALGWRVSLLPAPDGFDWNDVLTGKAKAQ</sequence>
<proteinExistence type="predicted"/>
<name>A0A238JUY5_9RHOB</name>
<evidence type="ECO:0000259" key="1">
    <source>
        <dbReference type="Pfam" id="PF13362"/>
    </source>
</evidence>
<dbReference type="Proteomes" id="UP000202485">
    <property type="component" value="Unassembled WGS sequence"/>
</dbReference>
<dbReference type="InterPro" id="IPR034154">
    <property type="entry name" value="TOPRIM_DnaG/twinkle"/>
</dbReference>
<accession>A0A238JUY5</accession>
<dbReference type="InterPro" id="IPR006171">
    <property type="entry name" value="TOPRIM_dom"/>
</dbReference>
<gene>
    <name evidence="3" type="ORF">RUA8715_00478</name>
</gene>
<dbReference type="Pfam" id="PF23639">
    <property type="entry name" value="DUF7146"/>
    <property type="match status" value="1"/>
</dbReference>
<evidence type="ECO:0000313" key="4">
    <source>
        <dbReference type="Proteomes" id="UP000202485"/>
    </source>
</evidence>
<keyword evidence="4" id="KW-1185">Reference proteome</keyword>
<dbReference type="CDD" id="cd01029">
    <property type="entry name" value="TOPRIM_primases"/>
    <property type="match status" value="1"/>
</dbReference>
<organism evidence="3 4">
    <name type="scientific">Ruegeria arenilitoris</name>
    <dbReference type="NCBI Taxonomy" id="1173585"/>
    <lineage>
        <taxon>Bacteria</taxon>
        <taxon>Pseudomonadati</taxon>
        <taxon>Pseudomonadota</taxon>
        <taxon>Alphaproteobacteria</taxon>
        <taxon>Rhodobacterales</taxon>
        <taxon>Roseobacteraceae</taxon>
        <taxon>Ruegeria</taxon>
    </lineage>
</organism>
<evidence type="ECO:0000259" key="2">
    <source>
        <dbReference type="Pfam" id="PF23639"/>
    </source>
</evidence>
<dbReference type="InterPro" id="IPR055570">
    <property type="entry name" value="DUF7146"/>
</dbReference>
<dbReference type="Gene3D" id="3.40.1360.10">
    <property type="match status" value="1"/>
</dbReference>
<dbReference type="Pfam" id="PF13362">
    <property type="entry name" value="Toprim_3"/>
    <property type="match status" value="1"/>
</dbReference>
<evidence type="ECO:0000313" key="3">
    <source>
        <dbReference type="EMBL" id="SMX34488.1"/>
    </source>
</evidence>
<dbReference type="RefSeq" id="WP_093962041.1">
    <property type="nucleotide sequence ID" value="NZ_FXYG01000001.1"/>
</dbReference>
<feature type="domain" description="Toprim" evidence="1">
    <location>
        <begin position="199"/>
        <end position="289"/>
    </location>
</feature>
<dbReference type="EMBL" id="FXYG01000001">
    <property type="protein sequence ID" value="SMX34488.1"/>
    <property type="molecule type" value="Genomic_DNA"/>
</dbReference>